<evidence type="ECO:0000313" key="2">
    <source>
        <dbReference type="Proteomes" id="UP000799778"/>
    </source>
</evidence>
<organism evidence="1 2">
    <name type="scientific">Aaosphaeria arxii CBS 175.79</name>
    <dbReference type="NCBI Taxonomy" id="1450172"/>
    <lineage>
        <taxon>Eukaryota</taxon>
        <taxon>Fungi</taxon>
        <taxon>Dikarya</taxon>
        <taxon>Ascomycota</taxon>
        <taxon>Pezizomycotina</taxon>
        <taxon>Dothideomycetes</taxon>
        <taxon>Pleosporomycetidae</taxon>
        <taxon>Pleosporales</taxon>
        <taxon>Pleosporales incertae sedis</taxon>
        <taxon>Aaosphaeria</taxon>
    </lineage>
</organism>
<dbReference type="RefSeq" id="XP_033389225.1">
    <property type="nucleotide sequence ID" value="XM_033520727.1"/>
</dbReference>
<protein>
    <submittedName>
        <fullName evidence="1">Uncharacterized protein</fullName>
    </submittedName>
</protein>
<keyword evidence="2" id="KW-1185">Reference proteome</keyword>
<proteinExistence type="predicted"/>
<dbReference type="EMBL" id="ML978066">
    <property type="protein sequence ID" value="KAF2020886.1"/>
    <property type="molecule type" value="Genomic_DNA"/>
</dbReference>
<accession>A0A6A5Y6G9</accession>
<reference evidence="1" key="1">
    <citation type="journal article" date="2020" name="Stud. Mycol.">
        <title>101 Dothideomycetes genomes: a test case for predicting lifestyles and emergence of pathogens.</title>
        <authorList>
            <person name="Haridas S."/>
            <person name="Albert R."/>
            <person name="Binder M."/>
            <person name="Bloem J."/>
            <person name="Labutti K."/>
            <person name="Salamov A."/>
            <person name="Andreopoulos B."/>
            <person name="Baker S."/>
            <person name="Barry K."/>
            <person name="Bills G."/>
            <person name="Bluhm B."/>
            <person name="Cannon C."/>
            <person name="Castanera R."/>
            <person name="Culley D."/>
            <person name="Daum C."/>
            <person name="Ezra D."/>
            <person name="Gonzalez J."/>
            <person name="Henrissat B."/>
            <person name="Kuo A."/>
            <person name="Liang C."/>
            <person name="Lipzen A."/>
            <person name="Lutzoni F."/>
            <person name="Magnuson J."/>
            <person name="Mondo S."/>
            <person name="Nolan M."/>
            <person name="Ohm R."/>
            <person name="Pangilinan J."/>
            <person name="Park H.-J."/>
            <person name="Ramirez L."/>
            <person name="Alfaro M."/>
            <person name="Sun H."/>
            <person name="Tritt A."/>
            <person name="Yoshinaga Y."/>
            <person name="Zwiers L.-H."/>
            <person name="Turgeon B."/>
            <person name="Goodwin S."/>
            <person name="Spatafora J."/>
            <person name="Crous P."/>
            <person name="Grigoriev I."/>
        </authorList>
    </citation>
    <scope>NUCLEOTIDE SEQUENCE</scope>
    <source>
        <strain evidence="1">CBS 175.79</strain>
    </source>
</reference>
<dbReference type="Proteomes" id="UP000799778">
    <property type="component" value="Unassembled WGS sequence"/>
</dbReference>
<evidence type="ECO:0000313" key="1">
    <source>
        <dbReference type="EMBL" id="KAF2020886.1"/>
    </source>
</evidence>
<dbReference type="AlphaFoldDB" id="A0A6A5Y6G9"/>
<name>A0A6A5Y6G9_9PLEO</name>
<gene>
    <name evidence="1" type="ORF">BU24DRAFT_10390</name>
</gene>
<sequence>MAWGNQLVVCSQSCQMSVSYPYMVKGFKERRCLNPSSLVRIRVTRVMAHDTSNNHSTPTSHCSKHMRDNVRAANLGFGMAFPTPCRDGTIVSFLHSAHGTVPVPVPYIGYKPTSPTTKLPEGKVLKITLFFFPFRNRIFFCARDTNMSIVARTPLVSSNRLRRYTSKENRIRHVRKNHNPKRHSMKVKRR</sequence>
<dbReference type="GeneID" id="54278124"/>